<dbReference type="EMBL" id="JACTNG010000011">
    <property type="protein sequence ID" value="MBO1080952.1"/>
    <property type="molecule type" value="Genomic_DNA"/>
</dbReference>
<reference evidence="5 6" key="1">
    <citation type="submission" date="2020-09" db="EMBL/GenBank/DDBJ databases">
        <title>Roseomonas.</title>
        <authorList>
            <person name="Zhu W."/>
        </authorList>
    </citation>
    <scope>NUCLEOTIDE SEQUENCE [LARGE SCALE GENOMIC DNA]</scope>
    <source>
        <strain evidence="5 6">573</strain>
    </source>
</reference>
<dbReference type="Proteomes" id="UP001518989">
    <property type="component" value="Unassembled WGS sequence"/>
</dbReference>
<dbReference type="RefSeq" id="WP_207419125.1">
    <property type="nucleotide sequence ID" value="NZ_CP061177.1"/>
</dbReference>
<organism evidence="5 6">
    <name type="scientific">Roseomonas haemaphysalidis</name>
    <dbReference type="NCBI Taxonomy" id="2768162"/>
    <lineage>
        <taxon>Bacteria</taxon>
        <taxon>Pseudomonadati</taxon>
        <taxon>Pseudomonadota</taxon>
        <taxon>Alphaproteobacteria</taxon>
        <taxon>Acetobacterales</taxon>
        <taxon>Roseomonadaceae</taxon>
        <taxon>Roseomonas</taxon>
    </lineage>
</organism>
<evidence type="ECO:0000313" key="5">
    <source>
        <dbReference type="EMBL" id="MBO1080952.1"/>
    </source>
</evidence>
<proteinExistence type="inferred from homology"/>
<name>A0ABS3KTZ7_9PROT</name>
<evidence type="ECO:0000256" key="3">
    <source>
        <dbReference type="ARBA" id="ARBA00023002"/>
    </source>
</evidence>
<dbReference type="PANTHER" id="PTHR31899:SF9">
    <property type="entry name" value="BETA-CAROTENE 3-HYDROXYLASE 1, CHLOROPLASTIC"/>
    <property type="match status" value="1"/>
</dbReference>
<sequence length="171" mass="19407">MSVLIPAAIVIGTVVGMELVAYLAHRYLMHGIGWGWHKSHHEETEGWWERNDLYAVVFAVLSLGLMWLDPGHTGLFWLGVGMATYGALYFVAHDGLVHRRWPFHWVPRRGYMQRLYQAHRLHHAVEGKDGCVSFGFLYAPPVRVLKQRLQENRVKGAATDPAPEASLPDGR</sequence>
<dbReference type="PANTHER" id="PTHR31899">
    <property type="entry name" value="BETA-CAROTENE 3-HYDROXYLASE 1, CHLOROPLASTIC"/>
    <property type="match status" value="1"/>
</dbReference>
<evidence type="ECO:0000256" key="2">
    <source>
        <dbReference type="ARBA" id="ARBA00022746"/>
    </source>
</evidence>
<dbReference type="InterPro" id="IPR045019">
    <property type="entry name" value="BETA-OHASE-like"/>
</dbReference>
<evidence type="ECO:0000313" key="6">
    <source>
        <dbReference type="Proteomes" id="UP001518989"/>
    </source>
</evidence>
<keyword evidence="4" id="KW-0812">Transmembrane</keyword>
<comment type="similarity">
    <text evidence="1">Belongs to the sterol desaturase family.</text>
</comment>
<feature type="transmembrane region" description="Helical" evidence="4">
    <location>
        <begin position="6"/>
        <end position="24"/>
    </location>
</feature>
<comment type="caution">
    <text evidence="5">The sequence shown here is derived from an EMBL/GenBank/DDBJ whole genome shotgun (WGS) entry which is preliminary data.</text>
</comment>
<accession>A0ABS3KTZ7</accession>
<evidence type="ECO:0000256" key="1">
    <source>
        <dbReference type="ARBA" id="ARBA00009324"/>
    </source>
</evidence>
<keyword evidence="4" id="KW-1133">Transmembrane helix</keyword>
<protein>
    <submittedName>
        <fullName evidence="5">Beta-carotene hydroxylase</fullName>
    </submittedName>
</protein>
<keyword evidence="4" id="KW-0472">Membrane</keyword>
<feature type="transmembrane region" description="Helical" evidence="4">
    <location>
        <begin position="74"/>
        <end position="92"/>
    </location>
</feature>
<keyword evidence="2" id="KW-0125">Carotenoid biosynthesis</keyword>
<keyword evidence="3" id="KW-0560">Oxidoreductase</keyword>
<gene>
    <name evidence="5" type="ORF">IAI61_18065</name>
</gene>
<evidence type="ECO:0000256" key="4">
    <source>
        <dbReference type="SAM" id="Phobius"/>
    </source>
</evidence>
<keyword evidence="6" id="KW-1185">Reference proteome</keyword>